<dbReference type="CDD" id="cd05387">
    <property type="entry name" value="BY-kinase"/>
    <property type="match status" value="1"/>
</dbReference>
<evidence type="ECO:0000256" key="13">
    <source>
        <dbReference type="ARBA" id="ARBA00022989"/>
    </source>
</evidence>
<dbReference type="InterPro" id="IPR027417">
    <property type="entry name" value="P-loop_NTPase"/>
</dbReference>
<dbReference type="Gene3D" id="3.40.50.300">
    <property type="entry name" value="P-loop containing nucleotide triphosphate hydrolases"/>
    <property type="match status" value="1"/>
</dbReference>
<evidence type="ECO:0000256" key="6">
    <source>
        <dbReference type="ARBA" id="ARBA00022475"/>
    </source>
</evidence>
<evidence type="ECO:0000256" key="7">
    <source>
        <dbReference type="ARBA" id="ARBA00022519"/>
    </source>
</evidence>
<comment type="similarity">
    <text evidence="2">Belongs to the CpsC/CapA family.</text>
</comment>
<keyword evidence="13" id="KW-1133">Transmembrane helix</keyword>
<dbReference type="Proteomes" id="UP000654482">
    <property type="component" value="Unassembled WGS sequence"/>
</dbReference>
<evidence type="ECO:0000256" key="16">
    <source>
        <dbReference type="ARBA" id="ARBA00051245"/>
    </source>
</evidence>
<keyword evidence="6" id="KW-1003">Cell membrane</keyword>
<dbReference type="SUPFAM" id="SSF52540">
    <property type="entry name" value="P-loop containing nucleoside triphosphate hydrolases"/>
    <property type="match status" value="1"/>
</dbReference>
<dbReference type="GO" id="GO:0004715">
    <property type="term" value="F:non-membrane spanning protein tyrosine kinase activity"/>
    <property type="evidence" value="ECO:0007669"/>
    <property type="project" value="UniProtKB-EC"/>
</dbReference>
<feature type="domain" description="Polysaccharide chain length determinant N-terminal" evidence="19">
    <location>
        <begin position="37"/>
        <end position="129"/>
    </location>
</feature>
<dbReference type="InterPro" id="IPR050445">
    <property type="entry name" value="Bact_polysacc_biosynth/exp"/>
</dbReference>
<dbReference type="EC" id="2.7.10.2" evidence="5"/>
<evidence type="ECO:0000256" key="8">
    <source>
        <dbReference type="ARBA" id="ARBA00022679"/>
    </source>
</evidence>
<evidence type="ECO:0000256" key="17">
    <source>
        <dbReference type="SAM" id="Coils"/>
    </source>
</evidence>
<evidence type="ECO:0000256" key="15">
    <source>
        <dbReference type="ARBA" id="ARBA00023137"/>
    </source>
</evidence>
<reference evidence="21" key="1">
    <citation type="submission" date="2020-10" db="EMBL/GenBank/DDBJ databases">
        <authorList>
            <person name="Castelo-Branco R."/>
            <person name="Eusebio N."/>
            <person name="Adriana R."/>
            <person name="Vieira A."/>
            <person name="Brugerolle De Fraissinette N."/>
            <person name="Rezende De Castro R."/>
            <person name="Schneider M.P."/>
            <person name="Vasconcelos V."/>
            <person name="Leao P.N."/>
        </authorList>
    </citation>
    <scope>NUCLEOTIDE SEQUENCE</scope>
    <source>
        <strain evidence="21">LEGE 07157</strain>
    </source>
</reference>
<comment type="similarity">
    <text evidence="3">Belongs to the CpsD/CapB family.</text>
</comment>
<evidence type="ECO:0000256" key="18">
    <source>
        <dbReference type="SAM" id="MobiDB-lite"/>
    </source>
</evidence>
<feature type="domain" description="AAA" evidence="20">
    <location>
        <begin position="556"/>
        <end position="694"/>
    </location>
</feature>
<dbReference type="PANTHER" id="PTHR32309">
    <property type="entry name" value="TYROSINE-PROTEIN KINASE"/>
    <property type="match status" value="1"/>
</dbReference>
<dbReference type="PANTHER" id="PTHR32309:SF13">
    <property type="entry name" value="FERRIC ENTEROBACTIN TRANSPORT PROTEIN FEPE"/>
    <property type="match status" value="1"/>
</dbReference>
<dbReference type="GO" id="GO:0042802">
    <property type="term" value="F:identical protein binding"/>
    <property type="evidence" value="ECO:0007669"/>
    <property type="project" value="UniProtKB-ARBA"/>
</dbReference>
<evidence type="ECO:0000256" key="4">
    <source>
        <dbReference type="ARBA" id="ARBA00008883"/>
    </source>
</evidence>
<evidence type="ECO:0000256" key="9">
    <source>
        <dbReference type="ARBA" id="ARBA00022692"/>
    </source>
</evidence>
<protein>
    <recommendedName>
        <fullName evidence="5">non-specific protein-tyrosine kinase</fullName>
        <ecNumber evidence="5">2.7.10.2</ecNumber>
    </recommendedName>
</protein>
<keyword evidence="10" id="KW-0547">Nucleotide-binding</keyword>
<evidence type="ECO:0000256" key="2">
    <source>
        <dbReference type="ARBA" id="ARBA00006683"/>
    </source>
</evidence>
<feature type="coiled-coil region" evidence="17">
    <location>
        <begin position="205"/>
        <end position="309"/>
    </location>
</feature>
<dbReference type="GO" id="GO:0005524">
    <property type="term" value="F:ATP binding"/>
    <property type="evidence" value="ECO:0007669"/>
    <property type="project" value="UniProtKB-KW"/>
</dbReference>
<evidence type="ECO:0000259" key="19">
    <source>
        <dbReference type="Pfam" id="PF02706"/>
    </source>
</evidence>
<keyword evidence="11" id="KW-0418">Kinase</keyword>
<feature type="compositionally biased region" description="Polar residues" evidence="18">
    <location>
        <begin position="1"/>
        <end position="18"/>
    </location>
</feature>
<dbReference type="InterPro" id="IPR003856">
    <property type="entry name" value="LPS_length_determ_N"/>
</dbReference>
<comment type="similarity">
    <text evidence="4">Belongs to the etk/wzc family.</text>
</comment>
<sequence length="759" mass="84155">MVSSSNSQPSMPNGNDNLQPPKLPPNVPSFPQSKEETLNLHQLLSIARRRWLLLATVTLAVSSLVGARVLREPPRYQSSFRLLIEPIAGDERFDQFSQRLAGQLGVRLDYDTQIQVLLSPVQLNPIIQKIRTENPGIDLDYGSLVSNLSVTRIESTKILEINYADSDNEKVKLVLDHLSAGFIQYSKNEQKTGNQKGLTFVEEQLPTLQKRVDVLQAAVQKFRQQHNLMDPEIQGQKISERLLALRQDRQTTQAQLSEAESLHATLEQQLQLELDKAMTVAALSEAPRYQALLNELQKLETEIALESARFTGNSPNIEALRARKENLLPLLREEASAVLGTSNVNAETEEMGASPNPIRLQLTQKLIEATNQKQILAVRDSALALAEQQTGRKLKEFAALARQYTDLQRQLEVATESLNRFLTVQEDLQIEAAQRTMSWELISAPNKPYFPISPNIPRGLLIAAVAGALAGVGAALLAEKLDVRLHSADNIKESTGLPILGTIPLRKDVKERRGSEPAAPLLPMTRRYRASPFLEAFRSLHANLSFISPDRPLKAIAISSSIPLEGKSTTSVHLAQAVAAMGQKVLLVDADLRRPQIHAMLDLPNVWGLSHVISMDIEVDDIVQRSPADDNFHVLTAGQIPPDPTRLLSSQKMRNLIVKLRESYDLVIFDTPPLLGLADGKFLSAHVDGMLIVARVGRTDRTLLKQVLEGLKVSQCSVLGIVANGTNEFSSTSYSYYHRYFSSEDDEQSAYEASVKQSR</sequence>
<comment type="subcellular location">
    <subcellularLocation>
        <location evidence="1">Cell inner membrane</location>
        <topology evidence="1">Multi-pass membrane protein</topology>
    </subcellularLocation>
</comment>
<evidence type="ECO:0000256" key="11">
    <source>
        <dbReference type="ARBA" id="ARBA00022777"/>
    </source>
</evidence>
<evidence type="ECO:0000256" key="5">
    <source>
        <dbReference type="ARBA" id="ARBA00011903"/>
    </source>
</evidence>
<dbReference type="Pfam" id="PF02706">
    <property type="entry name" value="Wzz"/>
    <property type="match status" value="1"/>
</dbReference>
<proteinExistence type="inferred from homology"/>
<evidence type="ECO:0000313" key="21">
    <source>
        <dbReference type="EMBL" id="MBE9114299.1"/>
    </source>
</evidence>
<feature type="region of interest" description="Disordered" evidence="18">
    <location>
        <begin position="1"/>
        <end position="34"/>
    </location>
</feature>
<evidence type="ECO:0000256" key="1">
    <source>
        <dbReference type="ARBA" id="ARBA00004429"/>
    </source>
</evidence>
<keyword evidence="15" id="KW-0829">Tyrosine-protein kinase</keyword>
<evidence type="ECO:0000256" key="3">
    <source>
        <dbReference type="ARBA" id="ARBA00007316"/>
    </source>
</evidence>
<dbReference type="InterPro" id="IPR025669">
    <property type="entry name" value="AAA_dom"/>
</dbReference>
<keyword evidence="7" id="KW-0997">Cell inner membrane</keyword>
<keyword evidence="9" id="KW-0812">Transmembrane</keyword>
<dbReference type="Pfam" id="PF13614">
    <property type="entry name" value="AAA_31"/>
    <property type="match status" value="1"/>
</dbReference>
<gene>
    <name evidence="21" type="ORF">IQ249_00160</name>
</gene>
<evidence type="ECO:0000256" key="12">
    <source>
        <dbReference type="ARBA" id="ARBA00022840"/>
    </source>
</evidence>
<organism evidence="21 22">
    <name type="scientific">Lusitaniella coriacea LEGE 07157</name>
    <dbReference type="NCBI Taxonomy" id="945747"/>
    <lineage>
        <taxon>Bacteria</taxon>
        <taxon>Bacillati</taxon>
        <taxon>Cyanobacteriota</taxon>
        <taxon>Cyanophyceae</taxon>
        <taxon>Spirulinales</taxon>
        <taxon>Lusitaniellaceae</taxon>
        <taxon>Lusitaniella</taxon>
    </lineage>
</organism>
<comment type="caution">
    <text evidence="21">The sequence shown here is derived from an EMBL/GenBank/DDBJ whole genome shotgun (WGS) entry which is preliminary data.</text>
</comment>
<comment type="catalytic activity">
    <reaction evidence="16">
        <text>L-tyrosyl-[protein] + ATP = O-phospho-L-tyrosyl-[protein] + ADP + H(+)</text>
        <dbReference type="Rhea" id="RHEA:10596"/>
        <dbReference type="Rhea" id="RHEA-COMP:10136"/>
        <dbReference type="Rhea" id="RHEA-COMP:20101"/>
        <dbReference type="ChEBI" id="CHEBI:15378"/>
        <dbReference type="ChEBI" id="CHEBI:30616"/>
        <dbReference type="ChEBI" id="CHEBI:46858"/>
        <dbReference type="ChEBI" id="CHEBI:61978"/>
        <dbReference type="ChEBI" id="CHEBI:456216"/>
        <dbReference type="EC" id="2.7.10.2"/>
    </reaction>
</comment>
<dbReference type="InterPro" id="IPR005702">
    <property type="entry name" value="Wzc-like_C"/>
</dbReference>
<evidence type="ECO:0000256" key="10">
    <source>
        <dbReference type="ARBA" id="ARBA00022741"/>
    </source>
</evidence>
<keyword evidence="22" id="KW-1185">Reference proteome</keyword>
<evidence type="ECO:0000313" key="22">
    <source>
        <dbReference type="Proteomes" id="UP000654482"/>
    </source>
</evidence>
<dbReference type="FunFam" id="3.40.50.300:FF:000527">
    <property type="entry name" value="Tyrosine-protein kinase etk"/>
    <property type="match status" value="1"/>
</dbReference>
<keyword evidence="14" id="KW-0472">Membrane</keyword>
<dbReference type="AlphaFoldDB" id="A0A8J7AX83"/>
<dbReference type="NCBIfam" id="TIGR01007">
    <property type="entry name" value="eps_fam"/>
    <property type="match status" value="1"/>
</dbReference>
<keyword evidence="17" id="KW-0175">Coiled coil</keyword>
<evidence type="ECO:0000256" key="14">
    <source>
        <dbReference type="ARBA" id="ARBA00023136"/>
    </source>
</evidence>
<accession>A0A8J7AX83</accession>
<evidence type="ECO:0000259" key="20">
    <source>
        <dbReference type="Pfam" id="PF13614"/>
    </source>
</evidence>
<name>A0A8J7AX83_9CYAN</name>
<dbReference type="EMBL" id="JADEWZ010000001">
    <property type="protein sequence ID" value="MBE9114299.1"/>
    <property type="molecule type" value="Genomic_DNA"/>
</dbReference>
<keyword evidence="12" id="KW-0067">ATP-binding</keyword>
<dbReference type="RefSeq" id="WP_194027391.1">
    <property type="nucleotide sequence ID" value="NZ_JADEWZ010000001.1"/>
</dbReference>
<keyword evidence="8 21" id="KW-0808">Transferase</keyword>
<dbReference type="GO" id="GO:0005886">
    <property type="term" value="C:plasma membrane"/>
    <property type="evidence" value="ECO:0007669"/>
    <property type="project" value="UniProtKB-SubCell"/>
</dbReference>